<name>A0AAE3R602_9BACT</name>
<sequence>MDLMKDLGALAFGSRLKRLSDKIMKQANSVYQDYGLDFEPKWFPLFYILSQKSELGIMEIADNLGISHPGVIQLAKELEKKGWITSAKSKTDARKRILTLTKKGKLLLPKLQDIWEKIRQVNEDLINNRQHNLILAITEVEDLLTEKEYLLRFKEFHHL</sequence>
<dbReference type="PRINTS" id="PR00598">
    <property type="entry name" value="HTHMARR"/>
</dbReference>
<dbReference type="Proteomes" id="UP001232063">
    <property type="component" value="Unassembled WGS sequence"/>
</dbReference>
<reference evidence="2" key="1">
    <citation type="submission" date="2023-05" db="EMBL/GenBank/DDBJ databases">
        <authorList>
            <person name="Zhang X."/>
        </authorList>
    </citation>
    <scope>NUCLEOTIDE SEQUENCE</scope>
    <source>
        <strain evidence="2">BD1B2-1</strain>
    </source>
</reference>
<dbReference type="AlphaFoldDB" id="A0AAE3R602"/>
<dbReference type="PANTHER" id="PTHR33164:SF43">
    <property type="entry name" value="HTH-TYPE TRANSCRIPTIONAL REPRESSOR YETL"/>
    <property type="match status" value="1"/>
</dbReference>
<dbReference type="RefSeq" id="WP_313986331.1">
    <property type="nucleotide sequence ID" value="NZ_JASJOU010000009.1"/>
</dbReference>
<accession>A0AAE3R602</accession>
<dbReference type="Pfam" id="PF12802">
    <property type="entry name" value="MarR_2"/>
    <property type="match status" value="1"/>
</dbReference>
<dbReference type="PROSITE" id="PS50995">
    <property type="entry name" value="HTH_MARR_2"/>
    <property type="match status" value="1"/>
</dbReference>
<dbReference type="InterPro" id="IPR036388">
    <property type="entry name" value="WH-like_DNA-bd_sf"/>
</dbReference>
<dbReference type="InterPro" id="IPR039422">
    <property type="entry name" value="MarR/SlyA-like"/>
</dbReference>
<dbReference type="GO" id="GO:0006950">
    <property type="term" value="P:response to stress"/>
    <property type="evidence" value="ECO:0007669"/>
    <property type="project" value="TreeGrafter"/>
</dbReference>
<keyword evidence="3" id="KW-1185">Reference proteome</keyword>
<evidence type="ECO:0000313" key="2">
    <source>
        <dbReference type="EMBL" id="MDJ1503870.1"/>
    </source>
</evidence>
<dbReference type="Gene3D" id="1.10.10.10">
    <property type="entry name" value="Winged helix-like DNA-binding domain superfamily/Winged helix DNA-binding domain"/>
    <property type="match status" value="1"/>
</dbReference>
<dbReference type="SUPFAM" id="SSF46785">
    <property type="entry name" value="Winged helix' DNA-binding domain"/>
    <property type="match status" value="1"/>
</dbReference>
<comment type="caution">
    <text evidence="2">The sequence shown here is derived from an EMBL/GenBank/DDBJ whole genome shotgun (WGS) entry which is preliminary data.</text>
</comment>
<dbReference type="InterPro" id="IPR000835">
    <property type="entry name" value="HTH_MarR-typ"/>
</dbReference>
<evidence type="ECO:0000259" key="1">
    <source>
        <dbReference type="PROSITE" id="PS50995"/>
    </source>
</evidence>
<proteinExistence type="predicted"/>
<dbReference type="PANTHER" id="PTHR33164">
    <property type="entry name" value="TRANSCRIPTIONAL REGULATOR, MARR FAMILY"/>
    <property type="match status" value="1"/>
</dbReference>
<dbReference type="InterPro" id="IPR036390">
    <property type="entry name" value="WH_DNA-bd_sf"/>
</dbReference>
<dbReference type="SMART" id="SM00347">
    <property type="entry name" value="HTH_MARR"/>
    <property type="match status" value="1"/>
</dbReference>
<protein>
    <submittedName>
        <fullName evidence="2">Helix-turn-helix domain-containing protein</fullName>
    </submittedName>
</protein>
<organism evidence="2 3">
    <name type="scientific">Xanthocytophaga agilis</name>
    <dbReference type="NCBI Taxonomy" id="3048010"/>
    <lineage>
        <taxon>Bacteria</taxon>
        <taxon>Pseudomonadati</taxon>
        <taxon>Bacteroidota</taxon>
        <taxon>Cytophagia</taxon>
        <taxon>Cytophagales</taxon>
        <taxon>Rhodocytophagaceae</taxon>
        <taxon>Xanthocytophaga</taxon>
    </lineage>
</organism>
<gene>
    <name evidence="2" type="ORF">QNI22_24620</name>
</gene>
<dbReference type="EMBL" id="JASJOU010000009">
    <property type="protein sequence ID" value="MDJ1503870.1"/>
    <property type="molecule type" value="Genomic_DNA"/>
</dbReference>
<feature type="domain" description="HTH marR-type" evidence="1">
    <location>
        <begin position="9"/>
        <end position="152"/>
    </location>
</feature>
<dbReference type="GO" id="GO:0003700">
    <property type="term" value="F:DNA-binding transcription factor activity"/>
    <property type="evidence" value="ECO:0007669"/>
    <property type="project" value="InterPro"/>
</dbReference>
<evidence type="ECO:0000313" key="3">
    <source>
        <dbReference type="Proteomes" id="UP001232063"/>
    </source>
</evidence>